<gene>
    <name evidence="1" type="ORF">PIB30_056983</name>
</gene>
<dbReference type="Proteomes" id="UP001341840">
    <property type="component" value="Unassembled WGS sequence"/>
</dbReference>
<evidence type="ECO:0000313" key="2">
    <source>
        <dbReference type="Proteomes" id="UP001341840"/>
    </source>
</evidence>
<proteinExistence type="predicted"/>
<protein>
    <submittedName>
        <fullName evidence="1">Uncharacterized protein</fullName>
    </submittedName>
</protein>
<name>A0ABU6TJB5_9FABA</name>
<keyword evidence="2" id="KW-1185">Reference proteome</keyword>
<organism evidence="1 2">
    <name type="scientific">Stylosanthes scabra</name>
    <dbReference type="NCBI Taxonomy" id="79078"/>
    <lineage>
        <taxon>Eukaryota</taxon>
        <taxon>Viridiplantae</taxon>
        <taxon>Streptophyta</taxon>
        <taxon>Embryophyta</taxon>
        <taxon>Tracheophyta</taxon>
        <taxon>Spermatophyta</taxon>
        <taxon>Magnoliopsida</taxon>
        <taxon>eudicotyledons</taxon>
        <taxon>Gunneridae</taxon>
        <taxon>Pentapetalae</taxon>
        <taxon>rosids</taxon>
        <taxon>fabids</taxon>
        <taxon>Fabales</taxon>
        <taxon>Fabaceae</taxon>
        <taxon>Papilionoideae</taxon>
        <taxon>50 kb inversion clade</taxon>
        <taxon>dalbergioids sensu lato</taxon>
        <taxon>Dalbergieae</taxon>
        <taxon>Pterocarpus clade</taxon>
        <taxon>Stylosanthes</taxon>
    </lineage>
</organism>
<dbReference type="InterPro" id="IPR044647">
    <property type="entry name" value="RTNLB17/18/21"/>
</dbReference>
<sequence length="89" mass="9963">MIHCVKPVGDKRGSRLEANPVFLAIPSPLQGQLLQWGVTDVDNTNYVLGEEAIWLLMLILPYLNEFLLKLRAMFFGDPSTTMKTDMAAP</sequence>
<dbReference type="PANTHER" id="PTHR46626:SF1">
    <property type="entry name" value="RETICULON-LIKE PROTEIN B21"/>
    <property type="match status" value="1"/>
</dbReference>
<dbReference type="EMBL" id="JASCZI010091082">
    <property type="protein sequence ID" value="MED6148854.1"/>
    <property type="molecule type" value="Genomic_DNA"/>
</dbReference>
<evidence type="ECO:0000313" key="1">
    <source>
        <dbReference type="EMBL" id="MED6148854.1"/>
    </source>
</evidence>
<reference evidence="1 2" key="1">
    <citation type="journal article" date="2023" name="Plants (Basel)">
        <title>Bridging the Gap: Combining Genomics and Transcriptomics Approaches to Understand Stylosanthes scabra, an Orphan Legume from the Brazilian Caatinga.</title>
        <authorList>
            <person name="Ferreira-Neto J.R.C."/>
            <person name="da Silva M.D."/>
            <person name="Binneck E."/>
            <person name="de Melo N.F."/>
            <person name="da Silva R.H."/>
            <person name="de Melo A.L.T.M."/>
            <person name="Pandolfi V."/>
            <person name="Bustamante F.O."/>
            <person name="Brasileiro-Vidal A.C."/>
            <person name="Benko-Iseppon A.M."/>
        </authorList>
    </citation>
    <scope>NUCLEOTIDE SEQUENCE [LARGE SCALE GENOMIC DNA]</scope>
    <source>
        <tissue evidence="1">Leaves</tissue>
    </source>
</reference>
<dbReference type="PANTHER" id="PTHR46626">
    <property type="entry name" value="RETICULON-LIKE PROTEIN B17"/>
    <property type="match status" value="1"/>
</dbReference>
<comment type="caution">
    <text evidence="1">The sequence shown here is derived from an EMBL/GenBank/DDBJ whole genome shotgun (WGS) entry which is preliminary data.</text>
</comment>
<accession>A0ABU6TJB5</accession>